<dbReference type="Proteomes" id="UP000540423">
    <property type="component" value="Unassembled WGS sequence"/>
</dbReference>
<name>A0A7X0HLU2_9ACTN</name>
<accession>A0A7X0HLU2</accession>
<feature type="compositionally biased region" description="Polar residues" evidence="1">
    <location>
        <begin position="207"/>
        <end position="220"/>
    </location>
</feature>
<protein>
    <submittedName>
        <fullName evidence="2">Uncharacterized protein</fullName>
    </submittedName>
</protein>
<feature type="region of interest" description="Disordered" evidence="1">
    <location>
        <begin position="265"/>
        <end position="338"/>
    </location>
</feature>
<keyword evidence="3" id="KW-1185">Reference proteome</keyword>
<evidence type="ECO:0000256" key="1">
    <source>
        <dbReference type="SAM" id="MobiDB-lite"/>
    </source>
</evidence>
<feature type="compositionally biased region" description="Low complexity" evidence="1">
    <location>
        <begin position="265"/>
        <end position="285"/>
    </location>
</feature>
<sequence>MNTSDTPDTSASRPAPEAAPVRPGRKLGPIADTVGSPHRAWLEPTRTSYLTSGRTLSDLSAHVHLAKSKLSELLRGVGHYPRWEVIHRLSTELHLPTWPLYRLWKGAALDIGKSRDWVQSSTDGTTLATTHFGPPMEHGALRTLLLKDYCRYALAFLPDDACEAAVEDAFAILWLSFTEALTSPDIRRYAWNVLRATVMAKPPTATAAPNSKQPRSTPSSRYRPARVRTKNTPGCPCTPDCSSPSASCPTPTSTSRCCATFAASPPNGPPTSSGSLSPPSCPASATQSAPWKTPPSCRPQPEDQSCDYPRRPARHRPAGTQPPRAPRHRPPPRPRPRA</sequence>
<organism evidence="2 3">
    <name type="scientific">Streptomyces candidus</name>
    <dbReference type="NCBI Taxonomy" id="67283"/>
    <lineage>
        <taxon>Bacteria</taxon>
        <taxon>Bacillati</taxon>
        <taxon>Actinomycetota</taxon>
        <taxon>Actinomycetes</taxon>
        <taxon>Kitasatosporales</taxon>
        <taxon>Streptomycetaceae</taxon>
        <taxon>Streptomyces</taxon>
    </lineage>
</organism>
<reference evidence="2 3" key="1">
    <citation type="submission" date="2020-08" db="EMBL/GenBank/DDBJ databases">
        <title>Genomic Encyclopedia of Type Strains, Phase IV (KMG-IV): sequencing the most valuable type-strain genomes for metagenomic binning, comparative biology and taxonomic classification.</title>
        <authorList>
            <person name="Goeker M."/>
        </authorList>
    </citation>
    <scope>NUCLEOTIDE SEQUENCE [LARGE SCALE GENOMIC DNA]</scope>
    <source>
        <strain evidence="2 3">DSM 40141</strain>
    </source>
</reference>
<feature type="compositionally biased region" description="Low complexity" evidence="1">
    <location>
        <begin position="232"/>
        <end position="248"/>
    </location>
</feature>
<dbReference type="RefSeq" id="WP_229923750.1">
    <property type="nucleotide sequence ID" value="NZ_BNBN01000018.1"/>
</dbReference>
<evidence type="ECO:0000313" key="3">
    <source>
        <dbReference type="Proteomes" id="UP000540423"/>
    </source>
</evidence>
<dbReference type="AlphaFoldDB" id="A0A7X0HLU2"/>
<feature type="region of interest" description="Disordered" evidence="1">
    <location>
        <begin position="1"/>
        <end position="36"/>
    </location>
</feature>
<feature type="compositionally biased region" description="Basic residues" evidence="1">
    <location>
        <begin position="325"/>
        <end position="338"/>
    </location>
</feature>
<feature type="compositionally biased region" description="Polar residues" evidence="1">
    <location>
        <begin position="1"/>
        <end position="12"/>
    </location>
</feature>
<proteinExistence type="predicted"/>
<comment type="caution">
    <text evidence="2">The sequence shown here is derived from an EMBL/GenBank/DDBJ whole genome shotgun (WGS) entry which is preliminary data.</text>
</comment>
<gene>
    <name evidence="2" type="ORF">HNQ79_006392</name>
</gene>
<feature type="region of interest" description="Disordered" evidence="1">
    <location>
        <begin position="203"/>
        <end position="248"/>
    </location>
</feature>
<dbReference type="EMBL" id="JACHEM010000030">
    <property type="protein sequence ID" value="MBB6439880.1"/>
    <property type="molecule type" value="Genomic_DNA"/>
</dbReference>
<evidence type="ECO:0000313" key="2">
    <source>
        <dbReference type="EMBL" id="MBB6439880.1"/>
    </source>
</evidence>